<comment type="caution">
    <text evidence="4">The sequence shown here is derived from an EMBL/GenBank/DDBJ whole genome shotgun (WGS) entry which is preliminary data.</text>
</comment>
<evidence type="ECO:0000256" key="3">
    <source>
        <dbReference type="ARBA" id="ARBA00023315"/>
    </source>
</evidence>
<comment type="similarity">
    <text evidence="1">Belongs to the plant acyltransferase family.</text>
</comment>
<keyword evidence="2" id="KW-0808">Transferase</keyword>
<dbReference type="AlphaFoldDB" id="A0A2C9VMI8"/>
<dbReference type="OMA" id="RDANTCR"/>
<dbReference type="PANTHER" id="PTHR31642:SF309">
    <property type="entry name" value="SHIKIMATE O-HYDROXYCINNAMOYLTRANSFERASE"/>
    <property type="match status" value="1"/>
</dbReference>
<dbReference type="GO" id="GO:0016747">
    <property type="term" value="F:acyltransferase activity, transferring groups other than amino-acyl groups"/>
    <property type="evidence" value="ECO:0000318"/>
    <property type="project" value="GO_Central"/>
</dbReference>
<dbReference type="Pfam" id="PF02458">
    <property type="entry name" value="Transferase"/>
    <property type="match status" value="1"/>
</dbReference>
<dbReference type="Proteomes" id="UP000091857">
    <property type="component" value="Chromosome 6"/>
</dbReference>
<reference evidence="5" key="1">
    <citation type="journal article" date="2016" name="Nat. Biotechnol.">
        <title>Sequencing wild and cultivated cassava and related species reveals extensive interspecific hybridization and genetic diversity.</title>
        <authorList>
            <person name="Bredeson J.V."/>
            <person name="Lyons J.B."/>
            <person name="Prochnik S.E."/>
            <person name="Wu G.A."/>
            <person name="Ha C.M."/>
            <person name="Edsinger-Gonzales E."/>
            <person name="Grimwood J."/>
            <person name="Schmutz J."/>
            <person name="Rabbi I.Y."/>
            <person name="Egesi C."/>
            <person name="Nauluvula P."/>
            <person name="Lebot V."/>
            <person name="Ndunguru J."/>
            <person name="Mkamilo G."/>
            <person name="Bart R.S."/>
            <person name="Setter T.L."/>
            <person name="Gleadow R.M."/>
            <person name="Kulakow P."/>
            <person name="Ferguson M.E."/>
            <person name="Rounsley S."/>
            <person name="Rokhsar D.S."/>
        </authorList>
    </citation>
    <scope>NUCLEOTIDE SEQUENCE [LARGE SCALE GENOMIC DNA]</scope>
    <source>
        <strain evidence="5">cv. AM560-2</strain>
    </source>
</reference>
<dbReference type="InterPro" id="IPR050317">
    <property type="entry name" value="Plant_Fungal_Acyltransferase"/>
</dbReference>
<dbReference type="EMBL" id="CM004392">
    <property type="protein sequence ID" value="OAY46877.1"/>
    <property type="molecule type" value="Genomic_DNA"/>
</dbReference>
<evidence type="ECO:0000313" key="4">
    <source>
        <dbReference type="EMBL" id="OAY46877.1"/>
    </source>
</evidence>
<evidence type="ECO:0000313" key="5">
    <source>
        <dbReference type="Proteomes" id="UP000091857"/>
    </source>
</evidence>
<gene>
    <name evidence="4" type="ORF">MANES_06G034800v8</name>
</gene>
<evidence type="ECO:0000256" key="2">
    <source>
        <dbReference type="ARBA" id="ARBA00022679"/>
    </source>
</evidence>
<keyword evidence="3" id="KW-0012">Acyltransferase</keyword>
<dbReference type="Gramene" id="Manes.06G034800.3.v8.1">
    <property type="protein sequence ID" value="Manes.06G034800.3.v8.1.CDS"/>
    <property type="gene ID" value="Manes.06G034800.v8.1"/>
</dbReference>
<dbReference type="PANTHER" id="PTHR31642">
    <property type="entry name" value="TRICHOTHECENE 3-O-ACETYLTRANSFERASE"/>
    <property type="match status" value="1"/>
</dbReference>
<name>A0A2C9VMI8_MANES</name>
<dbReference type="Gramene" id="Manes.06G034800.2.v8.1">
    <property type="protein sequence ID" value="Manes.06G034800.2.v8.1.CDS"/>
    <property type="gene ID" value="Manes.06G034800.v8.1"/>
</dbReference>
<dbReference type="FunFam" id="3.30.559.10:FF:000015">
    <property type="entry name" value="Spermidine hydroxycinnamoyl transferase"/>
    <property type="match status" value="1"/>
</dbReference>
<sequence>MKIDIKESNLIHQAEDLPNNQHQWLSNLDQIHERNIIPTVYFYKAADHPISFESKVLKEALSKVLVPFYPVAGRLGRDNKGRLEIVCNNEGVLFIEAETDSELDEVGDLMLVEVSQLIPSVDYSQGISSFPLLAVQITKFKCGGLSLGLRFHHIVADGVAALHFINTWCDVARGLSITMPPFIDRTILGCRAPPTPRFEHAEYDKPLSMNSATQILTSQQNCIQIFKITLQQLETLKNKVKNADGKTKYSTYEILTAHIWRSTCKARALSNHQPIKLLVPINGRSRLHPPLPPNFFGNVIFSATVFALSGEILSETLKNIVERIDKKIKMIDDEYMRSAIDYLEVMDDLTPILRDANTCRCPNLNIVSWMRLPFYDADFGMGKPIIVRPANPLEGTVYIMQTPSDDGSWQLAICLQADHMQSFQRLFYEF</sequence>
<proteinExistence type="inferred from homology"/>
<dbReference type="STRING" id="3983.A0A2C9VMI8"/>
<dbReference type="InterPro" id="IPR023213">
    <property type="entry name" value="CAT-like_dom_sf"/>
</dbReference>
<evidence type="ECO:0000256" key="1">
    <source>
        <dbReference type="ARBA" id="ARBA00009861"/>
    </source>
</evidence>
<dbReference type="OrthoDB" id="671439at2759"/>
<dbReference type="Gramene" id="Manes.06G034800.4.v8.1">
    <property type="protein sequence ID" value="Manes.06G034800.4.v8.1.CDS"/>
    <property type="gene ID" value="Manes.06G034800.v8.1"/>
</dbReference>
<dbReference type="SUPFAM" id="SSF52777">
    <property type="entry name" value="CoA-dependent acyltransferases"/>
    <property type="match status" value="1"/>
</dbReference>
<dbReference type="Gene3D" id="3.30.559.10">
    <property type="entry name" value="Chloramphenicol acetyltransferase-like domain"/>
    <property type="match status" value="2"/>
</dbReference>
<keyword evidence="5" id="KW-1185">Reference proteome</keyword>
<organism evidence="4 5">
    <name type="scientific">Manihot esculenta</name>
    <name type="common">Cassava</name>
    <name type="synonym">Jatropha manihot</name>
    <dbReference type="NCBI Taxonomy" id="3983"/>
    <lineage>
        <taxon>Eukaryota</taxon>
        <taxon>Viridiplantae</taxon>
        <taxon>Streptophyta</taxon>
        <taxon>Embryophyta</taxon>
        <taxon>Tracheophyta</taxon>
        <taxon>Spermatophyta</taxon>
        <taxon>Magnoliopsida</taxon>
        <taxon>eudicotyledons</taxon>
        <taxon>Gunneridae</taxon>
        <taxon>Pentapetalae</taxon>
        <taxon>rosids</taxon>
        <taxon>fabids</taxon>
        <taxon>Malpighiales</taxon>
        <taxon>Euphorbiaceae</taxon>
        <taxon>Crotonoideae</taxon>
        <taxon>Manihoteae</taxon>
        <taxon>Manihot</taxon>
    </lineage>
</organism>
<protein>
    <submittedName>
        <fullName evidence="4">Uncharacterized protein</fullName>
    </submittedName>
</protein>
<dbReference type="FunFam" id="3.30.559.10:FF:000008">
    <property type="entry name" value="Tryptamine hydroxycinnamoyl transferase"/>
    <property type="match status" value="1"/>
</dbReference>
<accession>A0A2C9VMI8</accession>